<evidence type="ECO:0000313" key="11">
    <source>
        <dbReference type="Proteomes" id="UP000002774"/>
    </source>
</evidence>
<dbReference type="InterPro" id="IPR054321">
    <property type="entry name" value="PspC-rel_TM"/>
</dbReference>
<gene>
    <name evidence="10" type="ORF">Mucpa_3537</name>
</gene>
<evidence type="ECO:0000259" key="7">
    <source>
        <dbReference type="Pfam" id="PF04024"/>
    </source>
</evidence>
<proteinExistence type="predicted"/>
<keyword evidence="3 6" id="KW-0812">Transmembrane</keyword>
<dbReference type="PANTHER" id="PTHR33885:SF3">
    <property type="entry name" value="PHAGE SHOCK PROTEIN C"/>
    <property type="match status" value="1"/>
</dbReference>
<dbReference type="InterPro" id="IPR007168">
    <property type="entry name" value="Phageshock_PspC_N"/>
</dbReference>
<feature type="transmembrane region" description="Helical" evidence="6">
    <location>
        <begin position="134"/>
        <end position="161"/>
    </location>
</feature>
<accession>H1YIU0</accession>
<dbReference type="Pfam" id="PF22744">
    <property type="entry name" value="Toast-rack_PspC-Cterm"/>
    <property type="match status" value="1"/>
</dbReference>
<evidence type="ECO:0000256" key="5">
    <source>
        <dbReference type="ARBA" id="ARBA00023136"/>
    </source>
</evidence>
<name>H1YIU0_9SPHI</name>
<dbReference type="Pfam" id="PF22571">
    <property type="entry name" value="LiaI-LiaF-TM_PspC"/>
    <property type="match status" value="1"/>
</dbReference>
<evidence type="ECO:0000256" key="4">
    <source>
        <dbReference type="ARBA" id="ARBA00022989"/>
    </source>
</evidence>
<dbReference type="STRING" id="714943.Mucpa_3537"/>
<evidence type="ECO:0000256" key="1">
    <source>
        <dbReference type="ARBA" id="ARBA00004162"/>
    </source>
</evidence>
<dbReference type="InterPro" id="IPR054319">
    <property type="entry name" value="PspC-rel_ToastRack"/>
</dbReference>
<dbReference type="GO" id="GO:0005886">
    <property type="term" value="C:plasma membrane"/>
    <property type="evidence" value="ECO:0007669"/>
    <property type="project" value="UniProtKB-SubCell"/>
</dbReference>
<dbReference type="InterPro" id="IPR052027">
    <property type="entry name" value="PspC"/>
</dbReference>
<dbReference type="eggNOG" id="COG1983">
    <property type="taxonomic scope" value="Bacteria"/>
</dbReference>
<feature type="transmembrane region" description="Helical" evidence="6">
    <location>
        <begin position="237"/>
        <end position="263"/>
    </location>
</feature>
<feature type="domain" description="PspC-related ToastRack" evidence="9">
    <location>
        <begin position="398"/>
        <end position="527"/>
    </location>
</feature>
<feature type="transmembrane region" description="Helical" evidence="6">
    <location>
        <begin position="283"/>
        <end position="304"/>
    </location>
</feature>
<feature type="transmembrane region" description="Helical" evidence="6">
    <location>
        <begin position="316"/>
        <end position="335"/>
    </location>
</feature>
<sequence length="537" mass="61046">MNKTIIININGIVFHIEEDAYEVLRNYMTGVKRHFANEEDSIEITTDIENRIAEMFTEILNREARQVIVTPDVNMVISQMGTIEDFESTNAEQKSDYNAYQTFTDNRKLFRDPDDHLLGGVCAGIANYFDVETVWIRLAFAIATAFGGTGFMAYIILWIIVPKAATRADRMAMKGERLDLKGFVKNFEEEVKNVHQSLSNASNNARPFVYKARDFVGDFFDHLGHFIGGAGKVFLKLVGILIMLSCFGFLVSAVVALAFIAAQGHDVFHLFPFSIINYAYSDIIYVSAFAVVVIPLLAIILLTLRVIFNSAVMGRSTSYTMLIIWIVAFSLFGFYSSKVASQFKEEASFSQTIDLKPTLNHTYYLKLNDIKYLSKEDSVRLNINDRFKGAIILNDEDDNHHYERPQNVNISIEKGDVSHPVLVESFSARGNSYQDALLNSRNTTYYFNQQDSVLTFDRLLRTPFNSLWRNQEIKITLKVPLNSFIVIDKKMERYVDNVSLYDCNEKNKKEDAPSATFIMTDNGIQCKVDTLQTSLAE</sequence>
<evidence type="ECO:0000259" key="8">
    <source>
        <dbReference type="Pfam" id="PF22571"/>
    </source>
</evidence>
<dbReference type="AlphaFoldDB" id="H1YIU0"/>
<comment type="subcellular location">
    <subcellularLocation>
        <location evidence="1">Cell membrane</location>
        <topology evidence="1">Single-pass membrane protein</topology>
    </subcellularLocation>
</comment>
<keyword evidence="5 6" id="KW-0472">Membrane</keyword>
<evidence type="ECO:0000256" key="6">
    <source>
        <dbReference type="SAM" id="Phobius"/>
    </source>
</evidence>
<dbReference type="RefSeq" id="WP_008508162.1">
    <property type="nucleotide sequence ID" value="NZ_CM001403.1"/>
</dbReference>
<reference evidence="10" key="1">
    <citation type="submission" date="2011-09" db="EMBL/GenBank/DDBJ databases">
        <title>The permanent draft genome of Mucilaginibacter paludis DSM 18603.</title>
        <authorList>
            <consortium name="US DOE Joint Genome Institute (JGI-PGF)"/>
            <person name="Lucas S."/>
            <person name="Han J."/>
            <person name="Lapidus A."/>
            <person name="Bruce D."/>
            <person name="Goodwin L."/>
            <person name="Pitluck S."/>
            <person name="Peters L."/>
            <person name="Kyrpides N."/>
            <person name="Mavromatis K."/>
            <person name="Ivanova N."/>
            <person name="Mikhailova N."/>
            <person name="Held B."/>
            <person name="Detter J.C."/>
            <person name="Tapia R."/>
            <person name="Han C."/>
            <person name="Land M."/>
            <person name="Hauser L."/>
            <person name="Markowitz V."/>
            <person name="Cheng J.-F."/>
            <person name="Hugenholtz P."/>
            <person name="Woyke T."/>
            <person name="Wu D."/>
            <person name="Tindall B."/>
            <person name="Brambilla E."/>
            <person name="Klenk H.-P."/>
            <person name="Eisen J.A."/>
        </authorList>
    </citation>
    <scope>NUCLEOTIDE SEQUENCE [LARGE SCALE GENOMIC DNA]</scope>
    <source>
        <strain evidence="10">DSM 18603</strain>
    </source>
</reference>
<protein>
    <submittedName>
        <fullName evidence="10">Phage shock protein C, PspC</fullName>
    </submittedName>
</protein>
<organism evidence="10 11">
    <name type="scientific">Mucilaginibacter paludis DSM 18603</name>
    <dbReference type="NCBI Taxonomy" id="714943"/>
    <lineage>
        <taxon>Bacteria</taxon>
        <taxon>Pseudomonadati</taxon>
        <taxon>Bacteroidota</taxon>
        <taxon>Sphingobacteriia</taxon>
        <taxon>Sphingobacteriales</taxon>
        <taxon>Sphingobacteriaceae</taxon>
        <taxon>Mucilaginibacter</taxon>
    </lineage>
</organism>
<dbReference type="EMBL" id="CM001403">
    <property type="protein sequence ID" value="EHQ27635.1"/>
    <property type="molecule type" value="Genomic_DNA"/>
</dbReference>
<keyword evidence="4 6" id="KW-1133">Transmembrane helix</keyword>
<keyword evidence="11" id="KW-1185">Reference proteome</keyword>
<dbReference type="Proteomes" id="UP000002774">
    <property type="component" value="Chromosome"/>
</dbReference>
<dbReference type="Pfam" id="PF04024">
    <property type="entry name" value="PspC"/>
    <property type="match status" value="1"/>
</dbReference>
<feature type="domain" description="PspC-related transmembrane region" evidence="8">
    <location>
        <begin position="208"/>
        <end position="343"/>
    </location>
</feature>
<dbReference type="OrthoDB" id="5772680at2"/>
<feature type="domain" description="Phage shock protein PspC N-terminal" evidence="7">
    <location>
        <begin position="107"/>
        <end position="164"/>
    </location>
</feature>
<evidence type="ECO:0000313" key="10">
    <source>
        <dbReference type="EMBL" id="EHQ27635.1"/>
    </source>
</evidence>
<evidence type="ECO:0000259" key="9">
    <source>
        <dbReference type="Pfam" id="PF22744"/>
    </source>
</evidence>
<evidence type="ECO:0000256" key="2">
    <source>
        <dbReference type="ARBA" id="ARBA00022475"/>
    </source>
</evidence>
<dbReference type="PANTHER" id="PTHR33885">
    <property type="entry name" value="PHAGE SHOCK PROTEIN C"/>
    <property type="match status" value="1"/>
</dbReference>
<keyword evidence="2" id="KW-1003">Cell membrane</keyword>
<evidence type="ECO:0000256" key="3">
    <source>
        <dbReference type="ARBA" id="ARBA00022692"/>
    </source>
</evidence>
<dbReference type="HOGENOM" id="CLU_017085_0_0_10"/>